<reference evidence="4" key="1">
    <citation type="submission" date="2020-06" db="EMBL/GenBank/DDBJ databases">
        <authorList>
            <consortium name="Plant Systems Biology data submission"/>
        </authorList>
    </citation>
    <scope>NUCLEOTIDE SEQUENCE</scope>
    <source>
        <strain evidence="4">D6</strain>
    </source>
</reference>
<dbReference type="Gene3D" id="3.30.360.10">
    <property type="entry name" value="Dihydrodipicolinate Reductase, domain 2"/>
    <property type="match status" value="1"/>
</dbReference>
<feature type="domain" description="GFO/IDH/MocA-like oxidoreductase" evidence="3">
    <location>
        <begin position="174"/>
        <end position="308"/>
    </location>
</feature>
<dbReference type="EMBL" id="CAICTM010000346">
    <property type="protein sequence ID" value="CAB9508441.1"/>
    <property type="molecule type" value="Genomic_DNA"/>
</dbReference>
<accession>A0A9N8DX44</accession>
<protein>
    <submittedName>
        <fullName evidence="4">Oxidoreductase family, NAD-binding Rossmann fold</fullName>
    </submittedName>
</protein>
<keyword evidence="5" id="KW-1185">Reference proteome</keyword>
<dbReference type="PANTHER" id="PTHR43377:SF1">
    <property type="entry name" value="BILIVERDIN REDUCTASE A"/>
    <property type="match status" value="1"/>
</dbReference>
<evidence type="ECO:0000313" key="5">
    <source>
        <dbReference type="Proteomes" id="UP001153069"/>
    </source>
</evidence>
<dbReference type="InterPro" id="IPR051450">
    <property type="entry name" value="Gfo/Idh/MocA_Oxidoreductases"/>
</dbReference>
<evidence type="ECO:0000259" key="3">
    <source>
        <dbReference type="Pfam" id="PF22725"/>
    </source>
</evidence>
<dbReference type="InterPro" id="IPR055170">
    <property type="entry name" value="GFO_IDH_MocA-like_dom"/>
</dbReference>
<proteinExistence type="inferred from homology"/>
<feature type="domain" description="Gfo/Idh/MocA-like oxidoreductase N-terminal" evidence="2">
    <location>
        <begin position="7"/>
        <end position="145"/>
    </location>
</feature>
<name>A0A9N8DX44_9STRA</name>
<comment type="caution">
    <text evidence="4">The sequence shown here is derived from an EMBL/GenBank/DDBJ whole genome shotgun (WGS) entry which is preliminary data.</text>
</comment>
<dbReference type="InterPro" id="IPR000683">
    <property type="entry name" value="Gfo/Idh/MocA-like_OxRdtase_N"/>
</dbReference>
<dbReference type="AlphaFoldDB" id="A0A9N8DX44"/>
<organism evidence="4 5">
    <name type="scientific">Seminavis robusta</name>
    <dbReference type="NCBI Taxonomy" id="568900"/>
    <lineage>
        <taxon>Eukaryota</taxon>
        <taxon>Sar</taxon>
        <taxon>Stramenopiles</taxon>
        <taxon>Ochrophyta</taxon>
        <taxon>Bacillariophyta</taxon>
        <taxon>Bacillariophyceae</taxon>
        <taxon>Bacillariophycidae</taxon>
        <taxon>Naviculales</taxon>
        <taxon>Naviculaceae</taxon>
        <taxon>Seminavis</taxon>
    </lineage>
</organism>
<dbReference type="GO" id="GO:0000166">
    <property type="term" value="F:nucleotide binding"/>
    <property type="evidence" value="ECO:0007669"/>
    <property type="project" value="InterPro"/>
</dbReference>
<dbReference type="OrthoDB" id="446809at2759"/>
<evidence type="ECO:0000259" key="2">
    <source>
        <dbReference type="Pfam" id="PF01408"/>
    </source>
</evidence>
<dbReference type="InterPro" id="IPR036291">
    <property type="entry name" value="NAD(P)-bd_dom_sf"/>
</dbReference>
<dbReference type="SUPFAM" id="SSF55347">
    <property type="entry name" value="Glyceraldehyde-3-phosphate dehydrogenase-like, C-terminal domain"/>
    <property type="match status" value="1"/>
</dbReference>
<comment type="similarity">
    <text evidence="1">Belongs to the Gfo/Idh/MocA family.</text>
</comment>
<dbReference type="SUPFAM" id="SSF51735">
    <property type="entry name" value="NAD(P)-binding Rossmann-fold domains"/>
    <property type="match status" value="1"/>
</dbReference>
<dbReference type="PANTHER" id="PTHR43377">
    <property type="entry name" value="BILIVERDIN REDUCTASE A"/>
    <property type="match status" value="1"/>
</dbReference>
<evidence type="ECO:0000313" key="4">
    <source>
        <dbReference type="EMBL" id="CAB9508441.1"/>
    </source>
</evidence>
<dbReference type="Proteomes" id="UP001153069">
    <property type="component" value="Unassembled WGS sequence"/>
</dbReference>
<dbReference type="Pfam" id="PF22725">
    <property type="entry name" value="GFO_IDH_MocA_C3"/>
    <property type="match status" value="1"/>
</dbReference>
<gene>
    <name evidence="4" type="ORF">SEMRO_347_G122980.1</name>
</gene>
<dbReference type="Pfam" id="PF01408">
    <property type="entry name" value="GFO_IDH_MocA"/>
    <property type="match status" value="1"/>
</dbReference>
<dbReference type="Gene3D" id="3.40.50.720">
    <property type="entry name" value="NAD(P)-binding Rossmann-like Domain"/>
    <property type="match status" value="1"/>
</dbReference>
<evidence type="ECO:0000256" key="1">
    <source>
        <dbReference type="ARBA" id="ARBA00010928"/>
    </source>
</evidence>
<sequence>MSDSKARIAVIGCGWWAQGWHIPHLLCNDNVIICALVDKVSQPTSDLNPNLVSMDQLQEICGNCPVYTSVEELLQSDAGKEMNGALLCTPHATHYHLAELLIQEGMNRILAQRPLLHILLEKPMTTDVEEAQKLHDLVHSYWRTCSITNNNNNNNVPYFQLNHSANFRQQAKVARDLIQNQAKIGTIRHINASMASPLSWLFGHPKNITWNTPTGNMLGNGFAWGQSSHLLAWIYHVTGDAVMPETVFCQMNHSDTSGADLSHAATIVCQNDITFSLAGTCLLPGNEHGDPPVGKEISVEIYGSEGALFYKGNDHDPASGRLELRTDTTVKVLCDEFHFENTDQEGTGPESLQSFLAACLGRKDYDKGASSLVGLKSIQTLDAMYRSHHSGAAEKIAGTRVIERRATP</sequence>